<dbReference type="Gene3D" id="3.40.309.10">
    <property type="entry name" value="Aldehyde Dehydrogenase, Chain A, domain 2"/>
    <property type="match status" value="1"/>
</dbReference>
<dbReference type="PROSITE" id="PS00687">
    <property type="entry name" value="ALDEHYDE_DEHYDR_GLU"/>
    <property type="match status" value="1"/>
</dbReference>
<dbReference type="InterPro" id="IPR029510">
    <property type="entry name" value="Ald_DH_CS_GLU"/>
</dbReference>
<evidence type="ECO:0000313" key="5">
    <source>
        <dbReference type="EMBL" id="MEK0084654.1"/>
    </source>
</evidence>
<comment type="caution">
    <text evidence="5">The sequence shown here is derived from an EMBL/GenBank/DDBJ whole genome shotgun (WGS) entry which is preliminary data.</text>
</comment>
<evidence type="ECO:0000259" key="4">
    <source>
        <dbReference type="Pfam" id="PF00171"/>
    </source>
</evidence>
<comment type="similarity">
    <text evidence="3">Belongs to the aldehyde dehydrogenase family.</text>
</comment>
<dbReference type="InterPro" id="IPR016161">
    <property type="entry name" value="Ald_DH/histidinol_DH"/>
</dbReference>
<evidence type="ECO:0000313" key="6">
    <source>
        <dbReference type="Proteomes" id="UP001375743"/>
    </source>
</evidence>
<dbReference type="PANTHER" id="PTHR11699">
    <property type="entry name" value="ALDEHYDE DEHYDROGENASE-RELATED"/>
    <property type="match status" value="1"/>
</dbReference>
<dbReference type="InterPro" id="IPR016162">
    <property type="entry name" value="Ald_DH_N"/>
</dbReference>
<accession>A0ABU8XUA5</accession>
<feature type="domain" description="Aldehyde dehydrogenase" evidence="4">
    <location>
        <begin position="35"/>
        <end position="491"/>
    </location>
</feature>
<dbReference type="CDD" id="cd07112">
    <property type="entry name" value="ALDH_GABALDH-PuuC"/>
    <property type="match status" value="1"/>
</dbReference>
<dbReference type="PROSITE" id="PS00070">
    <property type="entry name" value="ALDEHYDE_DEHYDR_CYS"/>
    <property type="match status" value="1"/>
</dbReference>
<sequence>MSDLLTAHEYKAIAETMTIGGNAFIDGIARPAISGETFPTINPATGRELARVAACDKADVDLAVQKAREAFEDGRWRNRAPAERKRVLLHFARLIERNRHELAVLESLDSGKPVAECQTIDVHETINTIRWHAELIDKIYDSTAPVGQGAVALVVREPIGVVACVLPWNFPLLMMAWKIGPALAAGCSVIVKPAEETSLTAIRLAELAFEAGVPAGVLNVVTGSGPAVGEPIGRHPGIDMVSFTGSTETGKRFLRYAADSNMKRVVLECGGKNPAIVFDDAEDLDLVAEQVVLGAFWNMGENCSATSRLIVHEKVKDELLSRIKAYMREWRMGDPLDPSNRVGALVSRDHFEKVKSYIDRIPAENLELVEGGRTECGAFIEPTVVDGVTRESSLFRDEVFGPLLSVTTFSSMAEAIALANDTPYGLAASVYTGSLKRALKAAREIRAGTVTVNCFGEGDITTPFGGFKESGFGGRDKSIFAHDQYTELKTIWIDTSDRSVDETIW</sequence>
<name>A0ABU8XUA5_9PROT</name>
<evidence type="ECO:0000256" key="2">
    <source>
        <dbReference type="PROSITE-ProRule" id="PRU10007"/>
    </source>
</evidence>
<proteinExistence type="inferred from homology"/>
<feature type="active site" evidence="2">
    <location>
        <position position="268"/>
    </location>
</feature>
<evidence type="ECO:0000256" key="1">
    <source>
        <dbReference type="ARBA" id="ARBA00023002"/>
    </source>
</evidence>
<dbReference type="InterPro" id="IPR016160">
    <property type="entry name" value="Ald_DH_CS_CYS"/>
</dbReference>
<evidence type="ECO:0000256" key="3">
    <source>
        <dbReference type="RuleBase" id="RU003345"/>
    </source>
</evidence>
<dbReference type="RefSeq" id="WP_418160500.1">
    <property type="nucleotide sequence ID" value="NZ_JBBLZC010000016.1"/>
</dbReference>
<dbReference type="EMBL" id="JBBLZC010000016">
    <property type="protein sequence ID" value="MEK0084654.1"/>
    <property type="molecule type" value="Genomic_DNA"/>
</dbReference>
<dbReference type="SUPFAM" id="SSF53720">
    <property type="entry name" value="ALDH-like"/>
    <property type="match status" value="1"/>
</dbReference>
<dbReference type="InterPro" id="IPR015590">
    <property type="entry name" value="Aldehyde_DH_dom"/>
</dbReference>
<keyword evidence="6" id="KW-1185">Reference proteome</keyword>
<keyword evidence="1 3" id="KW-0560">Oxidoreductase</keyword>
<protein>
    <submittedName>
        <fullName evidence="5">Aldehyde dehydrogenase</fullName>
    </submittedName>
</protein>
<reference evidence="5 6" key="1">
    <citation type="submission" date="2024-01" db="EMBL/GenBank/DDBJ databases">
        <title>Multi-omics insights into the function and evolution of sodium benzoate biodegradation pathways in Benzoatithermus flavus gen. nov., sp. nov. from hot spring.</title>
        <authorList>
            <person name="Hu C.-J."/>
            <person name="Li W.-J."/>
        </authorList>
    </citation>
    <scope>NUCLEOTIDE SEQUENCE [LARGE SCALE GENOMIC DNA]</scope>
    <source>
        <strain evidence="5 6">SYSU G07066</strain>
    </source>
</reference>
<gene>
    <name evidence="5" type="ORF">U1T56_15975</name>
</gene>
<dbReference type="Gene3D" id="3.40.605.10">
    <property type="entry name" value="Aldehyde Dehydrogenase, Chain A, domain 1"/>
    <property type="match status" value="1"/>
</dbReference>
<dbReference type="Pfam" id="PF00171">
    <property type="entry name" value="Aldedh"/>
    <property type="match status" value="1"/>
</dbReference>
<organism evidence="5 6">
    <name type="scientific">Benzoatithermus flavus</name>
    <dbReference type="NCBI Taxonomy" id="3108223"/>
    <lineage>
        <taxon>Bacteria</taxon>
        <taxon>Pseudomonadati</taxon>
        <taxon>Pseudomonadota</taxon>
        <taxon>Alphaproteobacteria</taxon>
        <taxon>Geminicoccales</taxon>
        <taxon>Geminicoccaceae</taxon>
        <taxon>Benzoatithermus</taxon>
    </lineage>
</organism>
<dbReference type="InterPro" id="IPR016163">
    <property type="entry name" value="Ald_DH_C"/>
</dbReference>
<dbReference type="Proteomes" id="UP001375743">
    <property type="component" value="Unassembled WGS sequence"/>
</dbReference>